<dbReference type="Pfam" id="PF13338">
    <property type="entry name" value="AbiEi_4"/>
    <property type="match status" value="1"/>
</dbReference>
<reference evidence="2 3" key="1">
    <citation type="submission" date="2022-03" db="EMBL/GenBank/DDBJ databases">
        <title>Mucilaginibacter sp. isolated from the gut of Protaetia brevitarsis seulensis larvae.</title>
        <authorList>
            <person name="Won M."/>
            <person name="Kim S.-J."/>
            <person name="Kwon S.-W."/>
        </authorList>
    </citation>
    <scope>NUCLEOTIDE SEQUENCE [LARGE SCALE GENOMIC DNA]</scope>
    <source>
        <strain evidence="2 3">CFWR-12</strain>
    </source>
</reference>
<evidence type="ECO:0000313" key="2">
    <source>
        <dbReference type="EMBL" id="UOE43806.1"/>
    </source>
</evidence>
<protein>
    <submittedName>
        <fullName evidence="2">Type IV toxin-antitoxin system AbiEi family antitoxin domain-containing protein</fullName>
    </submittedName>
</protein>
<keyword evidence="3" id="KW-1185">Reference proteome</keyword>
<feature type="domain" description="AbiEi antitoxin N-terminal" evidence="1">
    <location>
        <begin position="9"/>
        <end position="45"/>
    </location>
</feature>
<dbReference type="Proteomes" id="UP000832097">
    <property type="component" value="Chromosome"/>
</dbReference>
<dbReference type="EMBL" id="CP094528">
    <property type="protein sequence ID" value="UOE43806.1"/>
    <property type="molecule type" value="Genomic_DNA"/>
</dbReference>
<gene>
    <name evidence="2" type="ORF">MTO99_16795</name>
</gene>
<sequence length="331" mass="37031">MDALPVTPQGLIRYGDVAELGLRTELYSAVDRGDVQRVRRGIYAPTPPGTGSRWEREALEYRTRVLAAAETMQGATFTSFSAVALAGLPVFGRWPEEVYVLSRDGSSSRRRGVVTVARRGDVELDLCDGVRTTSIEFTLIQLCRQATLAAALVAVDAALRVPRFGTAAPMTTLQRLVELHQSMLPYHGSRSVEAVLSRATELADTPLETISRLAFEQLGFEAPELQREFWLSELGQRAYVDFFWRSVDAAAEADGRGKYRGSGRDAAEAVIREKDRENAIRRRVRAFDRWDWAETLAIQPLAVRLHAMGVQRTRRPRRLIPPRHESAVRRG</sequence>
<name>A0ABY4BX48_9MICO</name>
<organism evidence="2 3">
    <name type="scientific">Agromyces larvae</name>
    <dbReference type="NCBI Taxonomy" id="2929802"/>
    <lineage>
        <taxon>Bacteria</taxon>
        <taxon>Bacillati</taxon>
        <taxon>Actinomycetota</taxon>
        <taxon>Actinomycetes</taxon>
        <taxon>Micrococcales</taxon>
        <taxon>Microbacteriaceae</taxon>
        <taxon>Agromyces</taxon>
    </lineage>
</organism>
<evidence type="ECO:0000259" key="1">
    <source>
        <dbReference type="Pfam" id="PF13338"/>
    </source>
</evidence>
<proteinExistence type="predicted"/>
<dbReference type="InterPro" id="IPR025159">
    <property type="entry name" value="AbiEi_N"/>
</dbReference>
<accession>A0ABY4BX48</accession>
<dbReference type="RefSeq" id="WP_243555040.1">
    <property type="nucleotide sequence ID" value="NZ_CP094528.1"/>
</dbReference>
<evidence type="ECO:0000313" key="3">
    <source>
        <dbReference type="Proteomes" id="UP000832097"/>
    </source>
</evidence>